<name>A0AAV5WP62_9BILA</name>
<gene>
    <name evidence="2" type="ORF">PFISCL1PPCAC_22899</name>
</gene>
<reference evidence="2" key="1">
    <citation type="submission" date="2023-10" db="EMBL/GenBank/DDBJ databases">
        <title>Genome assembly of Pristionchus species.</title>
        <authorList>
            <person name="Yoshida K."/>
            <person name="Sommer R.J."/>
        </authorList>
    </citation>
    <scope>NUCLEOTIDE SEQUENCE</scope>
    <source>
        <strain evidence="2">RS5133</strain>
    </source>
</reference>
<evidence type="ECO:0000313" key="3">
    <source>
        <dbReference type="Proteomes" id="UP001432322"/>
    </source>
</evidence>
<sequence>LLRLSARAVLVVGMLLHVDLSQSLGLVDEGSLVVLAQLLPLRAQPAKYLRVVHLGVLLCHLPALAAAPHHKSVHRTLDAAK</sequence>
<evidence type="ECO:0000313" key="2">
    <source>
        <dbReference type="EMBL" id="GMT31602.1"/>
    </source>
</evidence>
<keyword evidence="3" id="KW-1185">Reference proteome</keyword>
<dbReference type="Proteomes" id="UP001432322">
    <property type="component" value="Unassembled WGS sequence"/>
</dbReference>
<accession>A0AAV5WP62</accession>
<keyword evidence="1" id="KW-0732">Signal</keyword>
<organism evidence="2 3">
    <name type="scientific">Pristionchus fissidentatus</name>
    <dbReference type="NCBI Taxonomy" id="1538716"/>
    <lineage>
        <taxon>Eukaryota</taxon>
        <taxon>Metazoa</taxon>
        <taxon>Ecdysozoa</taxon>
        <taxon>Nematoda</taxon>
        <taxon>Chromadorea</taxon>
        <taxon>Rhabditida</taxon>
        <taxon>Rhabditina</taxon>
        <taxon>Diplogasteromorpha</taxon>
        <taxon>Diplogasteroidea</taxon>
        <taxon>Neodiplogasteridae</taxon>
        <taxon>Pristionchus</taxon>
    </lineage>
</organism>
<feature type="non-terminal residue" evidence="2">
    <location>
        <position position="1"/>
    </location>
</feature>
<dbReference type="AlphaFoldDB" id="A0AAV5WP62"/>
<protein>
    <recommendedName>
        <fullName evidence="4">Secreted protein</fullName>
    </recommendedName>
</protein>
<evidence type="ECO:0000256" key="1">
    <source>
        <dbReference type="SAM" id="SignalP"/>
    </source>
</evidence>
<proteinExistence type="predicted"/>
<feature type="non-terminal residue" evidence="2">
    <location>
        <position position="81"/>
    </location>
</feature>
<feature type="chain" id="PRO_5043540330" description="Secreted protein" evidence="1">
    <location>
        <begin position="22"/>
        <end position="81"/>
    </location>
</feature>
<feature type="signal peptide" evidence="1">
    <location>
        <begin position="1"/>
        <end position="21"/>
    </location>
</feature>
<evidence type="ECO:0008006" key="4">
    <source>
        <dbReference type="Google" id="ProtNLM"/>
    </source>
</evidence>
<comment type="caution">
    <text evidence="2">The sequence shown here is derived from an EMBL/GenBank/DDBJ whole genome shotgun (WGS) entry which is preliminary data.</text>
</comment>
<dbReference type="EMBL" id="BTSY01000006">
    <property type="protein sequence ID" value="GMT31602.1"/>
    <property type="molecule type" value="Genomic_DNA"/>
</dbReference>